<proteinExistence type="inferred from homology"/>
<evidence type="ECO:0000313" key="6">
    <source>
        <dbReference type="Proteomes" id="UP000673394"/>
    </source>
</evidence>
<evidence type="ECO:0000256" key="3">
    <source>
        <dbReference type="SAM" id="Phobius"/>
    </source>
</evidence>
<accession>A0ABS5C6S5</accession>
<dbReference type="Pfam" id="PF03323">
    <property type="entry name" value="GerA"/>
    <property type="match status" value="1"/>
</dbReference>
<keyword evidence="3" id="KW-0812">Transmembrane</keyword>
<evidence type="ECO:0000313" key="5">
    <source>
        <dbReference type="EMBL" id="MBP3963670.1"/>
    </source>
</evidence>
<keyword evidence="3" id="KW-1133">Transmembrane helix</keyword>
<dbReference type="PANTHER" id="PTHR22550:SF5">
    <property type="entry name" value="LEUCINE ZIPPER PROTEIN 4"/>
    <property type="match status" value="1"/>
</dbReference>
<reference evidence="4 6" key="1">
    <citation type="submission" date="2021-04" db="EMBL/GenBank/DDBJ databases">
        <title>Paenibacillus sp. DLE-14 whole genome sequence.</title>
        <authorList>
            <person name="Ham Y.J."/>
        </authorList>
    </citation>
    <scope>NUCLEOTIDE SEQUENCE [LARGE SCALE GENOMIC DNA]</scope>
    <source>
        <strain evidence="4 6">DLE-14</strain>
    </source>
</reference>
<keyword evidence="2 3" id="KW-0472">Membrane</keyword>
<dbReference type="PANTHER" id="PTHR22550">
    <property type="entry name" value="SPORE GERMINATION PROTEIN"/>
    <property type="match status" value="1"/>
</dbReference>
<organism evidence="4 6">
    <name type="scientific">Paenibacillus lignilyticus</name>
    <dbReference type="NCBI Taxonomy" id="1172615"/>
    <lineage>
        <taxon>Bacteria</taxon>
        <taxon>Bacillati</taxon>
        <taxon>Bacillota</taxon>
        <taxon>Bacilli</taxon>
        <taxon>Bacillales</taxon>
        <taxon>Paenibacillaceae</taxon>
        <taxon>Paenibacillus</taxon>
    </lineage>
</organism>
<dbReference type="InterPro" id="IPR004995">
    <property type="entry name" value="Spore_Ger"/>
</dbReference>
<dbReference type="Proteomes" id="UP000673394">
    <property type="component" value="Unassembled WGS sequence"/>
</dbReference>
<dbReference type="EMBL" id="JAGKSP010000001">
    <property type="protein sequence ID" value="MBP3961660.1"/>
    <property type="molecule type" value="Genomic_DNA"/>
</dbReference>
<keyword evidence="6" id="KW-1185">Reference proteome</keyword>
<gene>
    <name evidence="4" type="ORF">I8J30_02980</name>
    <name evidence="5" type="ORF">I8J30_13215</name>
</gene>
<feature type="transmembrane region" description="Helical" evidence="3">
    <location>
        <begin position="273"/>
        <end position="292"/>
    </location>
</feature>
<dbReference type="InterPro" id="IPR050768">
    <property type="entry name" value="UPF0353/GerABKA_families"/>
</dbReference>
<evidence type="ECO:0000256" key="1">
    <source>
        <dbReference type="ARBA" id="ARBA00005278"/>
    </source>
</evidence>
<sequence length="476" mass="52707">MCMTSSQEHNLPTLAHTLHEFQDCSDLIHRSIPSLGVDILFIGNLISGDKLYRDLLNLIENTDPEQLLQLVTQSQFVPVTDSKKLVINILSGHAAFFYENMAYAVDVSGNEGRSVSQSEQETTITGPHDAFTEDAGVGLGLLRKRIKSSHLKVIRLSVGEVTKSDVYVLYIKDIANMEYVNELKKRIQDIEIDAVLDSNMLIQLIDDSPYALFPQILTSERPDAIASKLVAGRVVGFMDGSPTAFSIPASFAEFFSSSDDYYMRWMLGSATRILRFIALFITMIFTALYVSVTTYHYEMIPQNLILTLAESRSRVPFPPVYEALLMELTIELLREAGARLPTKIGQTIGIVGGIVIGQAGVQAGLTSNILIIAVASSTIASFVIPNYTMSASIRLIRFGLILLAGFWGNLGLALGLAAVMIHLSGMTSFGSSYLTPIAPSQPSEWRDVLFRAPFNKLYYRPSQTRTKNKIRNKMKR</sequence>
<dbReference type="EMBL" id="JAGKSP010000004">
    <property type="protein sequence ID" value="MBP3963670.1"/>
    <property type="molecule type" value="Genomic_DNA"/>
</dbReference>
<feature type="transmembrane region" description="Helical" evidence="3">
    <location>
        <begin position="369"/>
        <end position="388"/>
    </location>
</feature>
<evidence type="ECO:0000256" key="2">
    <source>
        <dbReference type="ARBA" id="ARBA00023136"/>
    </source>
</evidence>
<evidence type="ECO:0000313" key="4">
    <source>
        <dbReference type="EMBL" id="MBP3961660.1"/>
    </source>
</evidence>
<protein>
    <submittedName>
        <fullName evidence="4">Spore germination protein</fullName>
    </submittedName>
</protein>
<feature type="transmembrane region" description="Helical" evidence="3">
    <location>
        <begin position="400"/>
        <end position="423"/>
    </location>
</feature>
<dbReference type="PIRSF" id="PIRSF005690">
    <property type="entry name" value="GerBA"/>
    <property type="match status" value="1"/>
</dbReference>
<name>A0ABS5C6S5_9BACL</name>
<comment type="caution">
    <text evidence="4">The sequence shown here is derived from an EMBL/GenBank/DDBJ whole genome shotgun (WGS) entry which is preliminary data.</text>
</comment>
<comment type="similarity">
    <text evidence="1">Belongs to the GerABKA family.</text>
</comment>